<accession>A0AA97P135</accession>
<protein>
    <submittedName>
        <fullName evidence="1">Uncharacterized protein</fullName>
    </submittedName>
</protein>
<dbReference type="Proteomes" id="UP000011086">
    <property type="component" value="Unassembled WGS sequence"/>
</dbReference>
<proteinExistence type="predicted"/>
<evidence type="ECO:0000313" key="1">
    <source>
        <dbReference type="EMBL" id="ELQ40046.1"/>
    </source>
</evidence>
<reference evidence="1" key="1">
    <citation type="journal article" date="2012" name="PLoS Genet.">
        <title>Comparative analysis of the genomes of two field isolates of the rice blast fungus Magnaporthe oryzae.</title>
        <authorList>
            <person name="Xue M."/>
            <person name="Yang J."/>
            <person name="Li Z."/>
            <person name="Hu S."/>
            <person name="Yao N."/>
            <person name="Dean R.A."/>
            <person name="Zhao W."/>
            <person name="Shen M."/>
            <person name="Zhang H."/>
            <person name="Li C."/>
            <person name="Liu L."/>
            <person name="Cao L."/>
            <person name="Xu X."/>
            <person name="Xing Y."/>
            <person name="Hsiang T."/>
            <person name="Zhang Z."/>
            <person name="Xu J.R."/>
            <person name="Peng Y.L."/>
        </authorList>
    </citation>
    <scope>NUCLEOTIDE SEQUENCE</scope>
    <source>
        <strain evidence="1">Y34</strain>
    </source>
</reference>
<name>A0AA97P135_PYRO3</name>
<organism evidence="1">
    <name type="scientific">Pyricularia oryzae (strain Y34)</name>
    <name type="common">Rice blast fungus</name>
    <name type="synonym">Magnaporthe oryzae</name>
    <dbReference type="NCBI Taxonomy" id="1143189"/>
    <lineage>
        <taxon>Eukaryota</taxon>
        <taxon>Fungi</taxon>
        <taxon>Dikarya</taxon>
        <taxon>Ascomycota</taxon>
        <taxon>Pezizomycotina</taxon>
        <taxon>Sordariomycetes</taxon>
        <taxon>Sordariomycetidae</taxon>
        <taxon>Magnaporthales</taxon>
        <taxon>Pyriculariaceae</taxon>
        <taxon>Pyricularia</taxon>
    </lineage>
</organism>
<sequence length="35" mass="4149">MYGDRGEKFSRDIMAIPATVKQVSRIFLCMQLWKE</sequence>
<dbReference type="EMBL" id="JH793789">
    <property type="protein sequence ID" value="ELQ40046.1"/>
    <property type="molecule type" value="Genomic_DNA"/>
</dbReference>
<gene>
    <name evidence="1" type="ORF">OOU_Y34scaffold00463g6</name>
</gene>
<dbReference type="AlphaFoldDB" id="A0AA97P135"/>